<evidence type="ECO:0000313" key="3">
    <source>
        <dbReference type="EMBL" id="PBB06635.1"/>
    </source>
</evidence>
<dbReference type="Proteomes" id="UP000217561">
    <property type="component" value="Unassembled WGS sequence"/>
</dbReference>
<evidence type="ECO:0000256" key="1">
    <source>
        <dbReference type="ARBA" id="ARBA00022679"/>
    </source>
</evidence>
<evidence type="ECO:0000313" key="4">
    <source>
        <dbReference type="Proteomes" id="UP000217561"/>
    </source>
</evidence>
<name>A0ABX4HU49_9BACI</name>
<dbReference type="InterPro" id="IPR016181">
    <property type="entry name" value="Acyl_CoA_acyltransferase"/>
</dbReference>
<dbReference type="InterPro" id="IPR000182">
    <property type="entry name" value="GNAT_dom"/>
</dbReference>
<dbReference type="Pfam" id="PF13508">
    <property type="entry name" value="Acetyltransf_7"/>
    <property type="match status" value="1"/>
</dbReference>
<dbReference type="EMBL" id="NSGH01000003">
    <property type="protein sequence ID" value="PBB06635.1"/>
    <property type="molecule type" value="Genomic_DNA"/>
</dbReference>
<proteinExistence type="predicted"/>
<protein>
    <submittedName>
        <fullName evidence="3">GNAT family N-acetyltransferase</fullName>
    </submittedName>
</protein>
<dbReference type="InterPro" id="IPR050769">
    <property type="entry name" value="NAT_camello-type"/>
</dbReference>
<dbReference type="SUPFAM" id="SSF55729">
    <property type="entry name" value="Acyl-CoA N-acyltransferases (Nat)"/>
    <property type="match status" value="1"/>
</dbReference>
<evidence type="ECO:0000259" key="2">
    <source>
        <dbReference type="PROSITE" id="PS51186"/>
    </source>
</evidence>
<reference evidence="3 4" key="1">
    <citation type="submission" date="2017-08" db="EMBL/GenBank/DDBJ databases">
        <title>Salimicrobium alkalisoli sp. nov., isolated from saline alkaline soil.</title>
        <authorList>
            <person name="Zhang G."/>
            <person name="Xiong Q."/>
        </authorList>
    </citation>
    <scope>NUCLEOTIDE SEQUENCE [LARGE SCALE GENOMIC DNA]</scope>
    <source>
        <strain evidence="3 4">WN024</strain>
    </source>
</reference>
<dbReference type="RefSeq" id="WP_095821316.1">
    <property type="nucleotide sequence ID" value="NZ_NSGH01000003.1"/>
</dbReference>
<sequence>MKSVITTSCEKAEAPMKLLLEADPKKEHVIDYIKRGDVFVAEEAGIVIGVMVLLPTRPGTLEVVNIAVSGSYRGKGVGSRLLQFAAEAAEGYENLETGTGNSSIGQLLFYQRNGFRIDHVDKDFFVKQYDEDIWENGIQCRDMIRLVKTIE</sequence>
<dbReference type="Gene3D" id="3.40.630.30">
    <property type="match status" value="1"/>
</dbReference>
<dbReference type="PANTHER" id="PTHR13947">
    <property type="entry name" value="GNAT FAMILY N-ACETYLTRANSFERASE"/>
    <property type="match status" value="1"/>
</dbReference>
<organism evidence="3 4">
    <name type="scientific">Salimicrobium humidisoli</name>
    <dbReference type="NCBI Taxonomy" id="2029857"/>
    <lineage>
        <taxon>Bacteria</taxon>
        <taxon>Bacillati</taxon>
        <taxon>Bacillota</taxon>
        <taxon>Bacilli</taxon>
        <taxon>Bacillales</taxon>
        <taxon>Bacillaceae</taxon>
        <taxon>Salimicrobium</taxon>
    </lineage>
</organism>
<dbReference type="PROSITE" id="PS51186">
    <property type="entry name" value="GNAT"/>
    <property type="match status" value="1"/>
</dbReference>
<dbReference type="PANTHER" id="PTHR13947:SF37">
    <property type="entry name" value="LD18367P"/>
    <property type="match status" value="1"/>
</dbReference>
<keyword evidence="1" id="KW-0808">Transferase</keyword>
<feature type="domain" description="N-acetyltransferase" evidence="2">
    <location>
        <begin position="1"/>
        <end position="151"/>
    </location>
</feature>
<dbReference type="CDD" id="cd04301">
    <property type="entry name" value="NAT_SF"/>
    <property type="match status" value="1"/>
</dbReference>
<gene>
    <name evidence="3" type="ORF">CKW00_03015</name>
</gene>
<accession>A0ABX4HU49</accession>
<keyword evidence="4" id="KW-1185">Reference proteome</keyword>
<comment type="caution">
    <text evidence="3">The sequence shown here is derived from an EMBL/GenBank/DDBJ whole genome shotgun (WGS) entry which is preliminary data.</text>
</comment>